<name>A0A0M4SAH8_9BACT</name>
<evidence type="ECO:0000313" key="3">
    <source>
        <dbReference type="EMBL" id="ALF47097.1"/>
    </source>
</evidence>
<dbReference type="Proteomes" id="UP000192671">
    <property type="component" value="Unassembled WGS sequence"/>
</dbReference>
<feature type="signal peptide" evidence="2">
    <location>
        <begin position="1"/>
        <end position="30"/>
    </location>
</feature>
<keyword evidence="1" id="KW-1133">Transmembrane helix</keyword>
<keyword evidence="1" id="KW-0812">Transmembrane</keyword>
<evidence type="ECO:0000313" key="6">
    <source>
        <dbReference type="Proteomes" id="UP000192671"/>
    </source>
</evidence>
<keyword evidence="2" id="KW-0732">Signal</keyword>
<sequence length="73" mass="7739">MEKTKNFLESTKVKVAAVGSALLSAPALFAGDAPVIPTTPLKADYALFDYVFAGVIAVAFIFMIAGRVKSFIK</sequence>
<dbReference type="RefSeq" id="WP_054196168.1">
    <property type="nucleotide sequence ID" value="NZ_CABMLC010000011.1"/>
</dbReference>
<reference evidence="4 6" key="3">
    <citation type="journal article" date="2017" name="Gene Rep">
        <title>The ribosomal RNA operon (rrn) of Campylobacter concisus supports molecular typing to genomospecies level.</title>
        <authorList>
            <person name="Huq M."/>
            <person name="Van T.T.H."/>
            <person name="Gurtler V."/>
            <person name="Elshagmani E."/>
            <person name="Allemailem K.S."/>
            <person name="Smooker P.M."/>
            <person name="Istivan T.S."/>
        </authorList>
    </citation>
    <scope>NUCLEOTIDE SEQUENCE [LARGE SCALE GENOMIC DNA]</scope>
    <source>
        <strain evidence="4 6">RCH 26</strain>
    </source>
</reference>
<evidence type="ECO:0000313" key="5">
    <source>
        <dbReference type="Proteomes" id="UP000066049"/>
    </source>
</evidence>
<keyword evidence="1" id="KW-0472">Membrane</keyword>
<proteinExistence type="predicted"/>
<protein>
    <submittedName>
        <fullName evidence="4">Phosphonate transporter</fullName>
    </submittedName>
</protein>
<evidence type="ECO:0000313" key="4">
    <source>
        <dbReference type="EMBL" id="ORI07776.1"/>
    </source>
</evidence>
<reference evidence="5" key="1">
    <citation type="submission" date="2015-08" db="EMBL/GenBank/DDBJ databases">
        <title>Comparative genomics of the Campylobacter concisus group.</title>
        <authorList>
            <person name="Miller W.G."/>
            <person name="Yee E."/>
            <person name="Chapman M.H."/>
            <person name="Huynh S."/>
            <person name="Bono J.L."/>
            <person name="On S.L.W."/>
            <person name="St Leger J."/>
            <person name="Foster G."/>
            <person name="Parker C.T."/>
        </authorList>
    </citation>
    <scope>NUCLEOTIDE SEQUENCE [LARGE SCALE GENOMIC DNA]</scope>
    <source>
        <strain evidence="5">ATCC 33237</strain>
    </source>
</reference>
<feature type="chain" id="PRO_5011042351" evidence="2">
    <location>
        <begin position="31"/>
        <end position="73"/>
    </location>
</feature>
<reference evidence="3" key="2">
    <citation type="submission" date="2016-07" db="EMBL/GenBank/DDBJ databases">
        <title>Comparative genomics of the Campylobacter concisus group.</title>
        <authorList>
            <person name="Miller W.G."/>
            <person name="Yee E."/>
            <person name="Chapman M.H."/>
            <person name="Huynh S."/>
            <person name="Bono J.L."/>
            <person name="On S.L.W."/>
            <person name="StLeger J."/>
            <person name="Foster G."/>
            <person name="Parker C.T."/>
        </authorList>
    </citation>
    <scope>NUCLEOTIDE SEQUENCE</scope>
    <source>
        <strain evidence="3">ATCC 33237</strain>
    </source>
</reference>
<dbReference type="KEGG" id="ccoc:CCON33237_0390"/>
<dbReference type="Proteomes" id="UP000066049">
    <property type="component" value="Chromosome"/>
</dbReference>
<evidence type="ECO:0000256" key="2">
    <source>
        <dbReference type="SAM" id="SignalP"/>
    </source>
</evidence>
<gene>
    <name evidence="4" type="ORF">A3835_04570</name>
    <name evidence="3" type="ORF">CCON33237_0390</name>
</gene>
<dbReference type="EMBL" id="CP012541">
    <property type="protein sequence ID" value="ALF47097.1"/>
    <property type="molecule type" value="Genomic_DNA"/>
</dbReference>
<dbReference type="GeneID" id="28662059"/>
<dbReference type="PATRIC" id="fig|199.248.peg.414"/>
<dbReference type="EMBL" id="LVWL01000019">
    <property type="protein sequence ID" value="ORI07776.1"/>
    <property type="molecule type" value="Genomic_DNA"/>
</dbReference>
<accession>A0A0M4SAH8</accession>
<feature type="transmembrane region" description="Helical" evidence="1">
    <location>
        <begin position="46"/>
        <end position="65"/>
    </location>
</feature>
<evidence type="ECO:0000256" key="1">
    <source>
        <dbReference type="SAM" id="Phobius"/>
    </source>
</evidence>
<dbReference type="AlphaFoldDB" id="A0A0M4SAH8"/>
<organism evidence="3 5">
    <name type="scientific">Campylobacter concisus</name>
    <dbReference type="NCBI Taxonomy" id="199"/>
    <lineage>
        <taxon>Bacteria</taxon>
        <taxon>Pseudomonadati</taxon>
        <taxon>Campylobacterota</taxon>
        <taxon>Epsilonproteobacteria</taxon>
        <taxon>Campylobacterales</taxon>
        <taxon>Campylobacteraceae</taxon>
        <taxon>Campylobacter</taxon>
    </lineage>
</organism>